<protein>
    <submittedName>
        <fullName evidence="2">Uncharacterized protein</fullName>
    </submittedName>
</protein>
<dbReference type="Proteomes" id="UP001176941">
    <property type="component" value="Chromosome 23"/>
</dbReference>
<gene>
    <name evidence="2" type="ORF">MRATA1EN1_LOCUS13381</name>
</gene>
<organism evidence="2 3">
    <name type="scientific">Rangifer tarandus platyrhynchus</name>
    <name type="common">Svalbard reindeer</name>
    <dbReference type="NCBI Taxonomy" id="3082113"/>
    <lineage>
        <taxon>Eukaryota</taxon>
        <taxon>Metazoa</taxon>
        <taxon>Chordata</taxon>
        <taxon>Craniata</taxon>
        <taxon>Vertebrata</taxon>
        <taxon>Euteleostomi</taxon>
        <taxon>Mammalia</taxon>
        <taxon>Eutheria</taxon>
        <taxon>Laurasiatheria</taxon>
        <taxon>Artiodactyla</taxon>
        <taxon>Ruminantia</taxon>
        <taxon>Pecora</taxon>
        <taxon>Cervidae</taxon>
        <taxon>Odocoileinae</taxon>
        <taxon>Rangifer</taxon>
    </lineage>
</organism>
<name>A0ABN8YSC4_RANTA</name>
<feature type="region of interest" description="Disordered" evidence="1">
    <location>
        <begin position="109"/>
        <end position="149"/>
    </location>
</feature>
<sequence length="149" mass="16121">MLRAFVRKKDGTQVGLGTGRVWWTEPSPRDIPQAPLPRLWSRPASTGCTLISRSLPILRPASPAVVPVSSRPHVLTQSSCSWFQPGVHVSAFTPLSRVPYSTCLCDVTPPPENSPTAESEPVPCSSCHRSRPGPLGEVPRAPSTKHPRS</sequence>
<accession>A0ABN8YSC4</accession>
<evidence type="ECO:0000256" key="1">
    <source>
        <dbReference type="SAM" id="MobiDB-lite"/>
    </source>
</evidence>
<evidence type="ECO:0000313" key="3">
    <source>
        <dbReference type="Proteomes" id="UP001176941"/>
    </source>
</evidence>
<evidence type="ECO:0000313" key="2">
    <source>
        <dbReference type="EMBL" id="CAI9164419.1"/>
    </source>
</evidence>
<dbReference type="EMBL" id="OX459959">
    <property type="protein sequence ID" value="CAI9164419.1"/>
    <property type="molecule type" value="Genomic_DNA"/>
</dbReference>
<reference evidence="2" key="1">
    <citation type="submission" date="2023-04" db="EMBL/GenBank/DDBJ databases">
        <authorList>
            <consortium name="ELIXIR-Norway"/>
        </authorList>
    </citation>
    <scope>NUCLEOTIDE SEQUENCE [LARGE SCALE GENOMIC DNA]</scope>
</reference>
<proteinExistence type="predicted"/>
<keyword evidence="3" id="KW-1185">Reference proteome</keyword>